<dbReference type="AlphaFoldDB" id="A0A549YJ47"/>
<dbReference type="EMBL" id="VJMZ01000001">
    <property type="protein sequence ID" value="TRM11907.1"/>
    <property type="molecule type" value="Genomic_DNA"/>
</dbReference>
<evidence type="ECO:0000313" key="1">
    <source>
        <dbReference type="EMBL" id="TRM11907.1"/>
    </source>
</evidence>
<accession>A0A549YJ47</accession>
<evidence type="ECO:0000313" key="2">
    <source>
        <dbReference type="Proteomes" id="UP000319280"/>
    </source>
</evidence>
<organism evidence="1 2">
    <name type="scientific">Lentibacillus cibarius</name>
    <dbReference type="NCBI Taxonomy" id="2583219"/>
    <lineage>
        <taxon>Bacteria</taxon>
        <taxon>Bacillati</taxon>
        <taxon>Bacillota</taxon>
        <taxon>Bacilli</taxon>
        <taxon>Bacillales</taxon>
        <taxon>Bacillaceae</taxon>
        <taxon>Lentibacillus</taxon>
    </lineage>
</organism>
<name>A0A549YJ47_9BACI</name>
<proteinExistence type="predicted"/>
<dbReference type="RefSeq" id="WP_142790961.1">
    <property type="nucleotide sequence ID" value="NZ_VJMZ01000001.1"/>
</dbReference>
<dbReference type="Proteomes" id="UP000319280">
    <property type="component" value="Unassembled WGS sequence"/>
</dbReference>
<reference evidence="1 2" key="1">
    <citation type="submission" date="2019-07" db="EMBL/GenBank/DDBJ databases">
        <title>Genomic analysis of Lentibacillus sp. NKC851-2.</title>
        <authorList>
            <person name="Oh Y.J."/>
        </authorList>
    </citation>
    <scope>NUCLEOTIDE SEQUENCE [LARGE SCALE GENOMIC DNA]</scope>
    <source>
        <strain evidence="1 2">NKC851-2</strain>
    </source>
</reference>
<gene>
    <name evidence="1" type="ORF">FH966_09535</name>
</gene>
<keyword evidence="2" id="KW-1185">Reference proteome</keyword>
<comment type="caution">
    <text evidence="1">The sequence shown here is derived from an EMBL/GenBank/DDBJ whole genome shotgun (WGS) entry which is preliminary data.</text>
</comment>
<sequence>MDHHQQHIYEECKDHMHAYVLVEVSDGTQVDGIITGLDNEYVYMAVPVGQESVYDNDWRPQGFGGFGYGYGGYGYGGYPGYGYGGYYGYGNRPRRFRRMVLPLAALVALSALPWY</sequence>
<protein>
    <submittedName>
        <fullName evidence="1">Uncharacterized protein</fullName>
    </submittedName>
</protein>